<comment type="caution">
    <text evidence="1">The sequence shown here is derived from an EMBL/GenBank/DDBJ whole genome shotgun (WGS) entry which is preliminary data.</text>
</comment>
<sequence>MFIFKWNMLYVVSESLTKVGILFKNVTDYITFLQKYSITFIWRHVTDCINRVREDFCNLWAMTR</sequence>
<proteinExistence type="predicted"/>
<name>A0A562TBS1_CHIJA</name>
<gene>
    <name evidence="1" type="ORF">LX66_0372</name>
</gene>
<keyword evidence="2" id="KW-1185">Reference proteome</keyword>
<organism evidence="1 2">
    <name type="scientific">Chitinophaga japonensis</name>
    <name type="common">Flexibacter japonensis</name>
    <dbReference type="NCBI Taxonomy" id="104662"/>
    <lineage>
        <taxon>Bacteria</taxon>
        <taxon>Pseudomonadati</taxon>
        <taxon>Bacteroidota</taxon>
        <taxon>Chitinophagia</taxon>
        <taxon>Chitinophagales</taxon>
        <taxon>Chitinophagaceae</taxon>
        <taxon>Chitinophaga</taxon>
    </lineage>
</organism>
<evidence type="ECO:0000313" key="2">
    <source>
        <dbReference type="Proteomes" id="UP000316778"/>
    </source>
</evidence>
<dbReference type="AlphaFoldDB" id="A0A562TBS1"/>
<protein>
    <submittedName>
        <fullName evidence="1">Uncharacterized protein</fullName>
    </submittedName>
</protein>
<dbReference type="Proteomes" id="UP000316778">
    <property type="component" value="Unassembled WGS sequence"/>
</dbReference>
<reference evidence="1 2" key="1">
    <citation type="journal article" date="2013" name="Stand. Genomic Sci.">
        <title>Genomic Encyclopedia of Type Strains, Phase I: The one thousand microbial genomes (KMG-I) project.</title>
        <authorList>
            <person name="Kyrpides N.C."/>
            <person name="Woyke T."/>
            <person name="Eisen J.A."/>
            <person name="Garrity G."/>
            <person name="Lilburn T.G."/>
            <person name="Beck B.J."/>
            <person name="Whitman W.B."/>
            <person name="Hugenholtz P."/>
            <person name="Klenk H.P."/>
        </authorList>
    </citation>
    <scope>NUCLEOTIDE SEQUENCE [LARGE SCALE GENOMIC DNA]</scope>
    <source>
        <strain evidence="1 2">DSM 13484</strain>
    </source>
</reference>
<evidence type="ECO:0000313" key="1">
    <source>
        <dbReference type="EMBL" id="TWI91011.1"/>
    </source>
</evidence>
<dbReference type="EMBL" id="VLLG01000002">
    <property type="protein sequence ID" value="TWI91011.1"/>
    <property type="molecule type" value="Genomic_DNA"/>
</dbReference>
<accession>A0A562TBS1</accession>